<dbReference type="EMBL" id="CM047587">
    <property type="protein sequence ID" value="KAI9907285.1"/>
    <property type="molecule type" value="Genomic_DNA"/>
</dbReference>
<reference evidence="1 2" key="1">
    <citation type="journal article" date="2022" name="bioRxiv">
        <title>The genome of the oomycete Peronosclerospora sorghi, a cosmopolitan pathogen of maize and sorghum, is inflated with dispersed pseudogenes.</title>
        <authorList>
            <person name="Fletcher K."/>
            <person name="Martin F."/>
            <person name="Isakeit T."/>
            <person name="Cavanaugh K."/>
            <person name="Magill C."/>
            <person name="Michelmore R."/>
        </authorList>
    </citation>
    <scope>NUCLEOTIDE SEQUENCE [LARGE SCALE GENOMIC DNA]</scope>
    <source>
        <strain evidence="1">P6</strain>
    </source>
</reference>
<evidence type="ECO:0000313" key="2">
    <source>
        <dbReference type="Proteomes" id="UP001163321"/>
    </source>
</evidence>
<gene>
    <name evidence="1" type="ORF">PsorP6_004721</name>
</gene>
<comment type="caution">
    <text evidence="1">The sequence shown here is derived from an EMBL/GenBank/DDBJ whole genome shotgun (WGS) entry which is preliminary data.</text>
</comment>
<proteinExistence type="predicted"/>
<organism evidence="1 2">
    <name type="scientific">Peronosclerospora sorghi</name>
    <dbReference type="NCBI Taxonomy" id="230839"/>
    <lineage>
        <taxon>Eukaryota</taxon>
        <taxon>Sar</taxon>
        <taxon>Stramenopiles</taxon>
        <taxon>Oomycota</taxon>
        <taxon>Peronosporomycetes</taxon>
        <taxon>Peronosporales</taxon>
        <taxon>Peronosporaceae</taxon>
        <taxon>Peronosclerospora</taxon>
    </lineage>
</organism>
<protein>
    <submittedName>
        <fullName evidence="1">Uncharacterized protein</fullName>
    </submittedName>
</protein>
<name>A0ACC0VL98_9STRA</name>
<sequence>MGLTPTPRRQELPIDERRRHTLESRDERKNGRRMRTPPEESRGTLVDARRDRTTWNADDQNENPRRLVRRDGGDPRRIQTARECRLKSTREKSTHTTTRSPHGKDSCEAVSSRDKHLRDQPLRGEELHTSHSSDPLHKRDPRRKRDQRGKEQRNRDRREKNQREKNLEGDPWEKECRNKDLRIRDPRERDRLNRDREGKDLRERDRRERDPRPWDARERLERYHTLHEQDQLDDFRREKSPLDFPGRGKRRNVATTESKRNFIDGQMQRQDHSLAKRASSNHHVETASTCGTSTSTLNNLYAALNSNEDIRAQALPSKPKSKRSIPCKEKENQSAFADSTFSIFSLAGSDHSDSESKSRNKVAKKTSSRRNVRSQTKSSSRETIEKKEHLDFSASSSSVKSFEMSEITKKYLNPKPIKAAMQHTSLRPMVEENGEREESSANPSRRKAHPKNHTSERKRNAIPSYQREHNNKVRGVAKTDAQAAPLFRPVDVSFRDSSEILKGSTALSAFKSGTKSSRTLTISNYGGFDETRFSLRSNVSNGDDTGGDSALVELRAASNLGKEDSTARRWAKKAAIAGIDPASLRAKQKAKTTANYKLTKKDQVLMQQISEEEAILLQHQQELLDLLDMYSEATKRAQKAQTQLQKAKERVARYKRAHGAVTRAIRSGKLLMKQKEYMAAILELSHAIGIERSNATLWYMLAECRLMISQYAAAEEACMQSLKLQPTGAAVVMLGRIMHKRGRHDEAIQCYLSALGRNNESEDEDECM</sequence>
<dbReference type="Proteomes" id="UP001163321">
    <property type="component" value="Chromosome 8"/>
</dbReference>
<keyword evidence="2" id="KW-1185">Reference proteome</keyword>
<evidence type="ECO:0000313" key="1">
    <source>
        <dbReference type="EMBL" id="KAI9907285.1"/>
    </source>
</evidence>
<accession>A0ACC0VL98</accession>